<gene>
    <name evidence="2" type="ORF">EOD39_11933</name>
</gene>
<evidence type="ECO:0000313" key="2">
    <source>
        <dbReference type="EMBL" id="RXM99206.1"/>
    </source>
</evidence>
<reference evidence="2 3" key="1">
    <citation type="submission" date="2019-01" db="EMBL/GenBank/DDBJ databases">
        <title>Draft Genome and Complete Hox-Cluster Characterization of the Sterlet Sturgeon (Acipenser ruthenus).</title>
        <authorList>
            <person name="Wei Q."/>
        </authorList>
    </citation>
    <scope>NUCLEOTIDE SEQUENCE [LARGE SCALE GENOMIC DNA]</scope>
    <source>
        <strain evidence="2">WHYD16114868_AA</strain>
        <tissue evidence="2">Blood</tissue>
    </source>
</reference>
<evidence type="ECO:0000256" key="1">
    <source>
        <dbReference type="SAM" id="MobiDB-lite"/>
    </source>
</evidence>
<sequence length="220" mass="23669">MWRPVKKEPGEESELPPLERWGLLAEQAEGSKPSDPGSASEGGPAAAIPAPHCGRRSAVKTPRFNGKVDWDAFLAQFHLVARLERWTEEEKALQLAGCLAEDVLPCLLTLAPEQQADLGGGTSGSEVLRSQFGSSQQPGLLSNELQGRTLKPGETLRELAATIEVLTRRAFAHMPPAVQEELARNQFVEAIGTGELRAWSGPWSGGNPRGGVHHESGLRS</sequence>
<feature type="compositionally biased region" description="Low complexity" evidence="1">
    <location>
        <begin position="33"/>
        <end position="51"/>
    </location>
</feature>
<feature type="compositionally biased region" description="Polar residues" evidence="1">
    <location>
        <begin position="131"/>
        <end position="142"/>
    </location>
</feature>
<comment type="caution">
    <text evidence="2">The sequence shown here is derived from an EMBL/GenBank/DDBJ whole genome shotgun (WGS) entry which is preliminary data.</text>
</comment>
<dbReference type="Proteomes" id="UP000289886">
    <property type="component" value="Unassembled WGS sequence"/>
</dbReference>
<proteinExistence type="predicted"/>
<feature type="compositionally biased region" description="Basic and acidic residues" evidence="1">
    <location>
        <begin position="1"/>
        <end position="10"/>
    </location>
</feature>
<feature type="region of interest" description="Disordered" evidence="1">
    <location>
        <begin position="199"/>
        <end position="220"/>
    </location>
</feature>
<keyword evidence="3" id="KW-1185">Reference proteome</keyword>
<dbReference type="AlphaFoldDB" id="A0A662YSZ6"/>
<evidence type="ECO:0000313" key="3">
    <source>
        <dbReference type="Proteomes" id="UP000289886"/>
    </source>
</evidence>
<protein>
    <submittedName>
        <fullName evidence="2">Uncharacterized protein</fullName>
    </submittedName>
</protein>
<feature type="region of interest" description="Disordered" evidence="1">
    <location>
        <begin position="1"/>
        <end position="55"/>
    </location>
</feature>
<organism evidence="2 3">
    <name type="scientific">Acipenser ruthenus</name>
    <name type="common">Sterlet sturgeon</name>
    <dbReference type="NCBI Taxonomy" id="7906"/>
    <lineage>
        <taxon>Eukaryota</taxon>
        <taxon>Metazoa</taxon>
        <taxon>Chordata</taxon>
        <taxon>Craniata</taxon>
        <taxon>Vertebrata</taxon>
        <taxon>Euteleostomi</taxon>
        <taxon>Actinopterygii</taxon>
        <taxon>Chondrostei</taxon>
        <taxon>Acipenseriformes</taxon>
        <taxon>Acipenseridae</taxon>
        <taxon>Acipenser</taxon>
    </lineage>
</organism>
<dbReference type="PANTHER" id="PTHR45823">
    <property type="entry name" value="T-SNARE COILED-COIL HOMOLOGY DOMAIN-CONTAINING PROTEIN"/>
    <property type="match status" value="1"/>
</dbReference>
<name>A0A662YSZ6_ACIRT</name>
<dbReference type="PANTHER" id="PTHR45823:SF1">
    <property type="entry name" value="T-SNARE COILED-COIL HOMOLOGY DOMAIN-CONTAINING PROTEIN"/>
    <property type="match status" value="1"/>
</dbReference>
<accession>A0A662YSZ6</accession>
<feature type="region of interest" description="Disordered" evidence="1">
    <location>
        <begin position="119"/>
        <end position="142"/>
    </location>
</feature>
<dbReference type="EMBL" id="SCEB01000436">
    <property type="protein sequence ID" value="RXM99206.1"/>
    <property type="molecule type" value="Genomic_DNA"/>
</dbReference>